<dbReference type="Proteomes" id="UP001166291">
    <property type="component" value="Unassembled WGS sequence"/>
</dbReference>
<sequence length="226" mass="24842">MNNTLPSKKICVQIMAKAPVAGLAKTRLIPALGEVGAAALAKKMLDKILNDCTSLMENREWHFECTLWMTPVPESPSWQSIKIPNGIQQSSQYGDDLGERMAHAVEQGLTADSCAVIIIGSDCPEINPSVLIWAATVLRDHDACMVPCADGGYALLGLRNYEPRLFVDIPWSSEHVADLTRRRLIECGMSYVEAALVHDIDVAADLAYLPSAWPESRLAMHIRTEK</sequence>
<proteinExistence type="predicted"/>
<dbReference type="PANTHER" id="PTHR36529">
    <property type="entry name" value="SLL1095 PROTEIN"/>
    <property type="match status" value="1"/>
</dbReference>
<comment type="caution">
    <text evidence="1">The sequence shown here is derived from an EMBL/GenBank/DDBJ whole genome shotgun (WGS) entry which is preliminary data.</text>
</comment>
<dbReference type="Pfam" id="PF09837">
    <property type="entry name" value="DUF2064"/>
    <property type="match status" value="1"/>
</dbReference>
<evidence type="ECO:0000313" key="2">
    <source>
        <dbReference type="Proteomes" id="UP001166291"/>
    </source>
</evidence>
<accession>A0ABS6VWV2</accession>
<dbReference type="InterPro" id="IPR018641">
    <property type="entry name" value="Trfase_1_rSAM/seldom-assoc"/>
</dbReference>
<dbReference type="PANTHER" id="PTHR36529:SF1">
    <property type="entry name" value="GLYCOSYLTRANSFERASE"/>
    <property type="match status" value="1"/>
</dbReference>
<dbReference type="RefSeq" id="WP_219045078.1">
    <property type="nucleotide sequence ID" value="NZ_JAHWDQ010000008.1"/>
</dbReference>
<organism evidence="1 2">
    <name type="scientific">Zhongshania aquimaris</name>
    <dbReference type="NCBI Taxonomy" id="2857107"/>
    <lineage>
        <taxon>Bacteria</taxon>
        <taxon>Pseudomonadati</taxon>
        <taxon>Pseudomonadota</taxon>
        <taxon>Gammaproteobacteria</taxon>
        <taxon>Cellvibrionales</taxon>
        <taxon>Spongiibacteraceae</taxon>
        <taxon>Zhongshania</taxon>
    </lineage>
</organism>
<gene>
    <name evidence="1" type="ORF">KXJ70_18710</name>
</gene>
<dbReference type="NCBIfam" id="TIGR04282">
    <property type="entry name" value="glyco_like_cofC"/>
    <property type="match status" value="1"/>
</dbReference>
<dbReference type="EMBL" id="JAHWDQ010000008">
    <property type="protein sequence ID" value="MBW2942837.1"/>
    <property type="molecule type" value="Genomic_DNA"/>
</dbReference>
<name>A0ABS6VWV2_9GAMM</name>
<evidence type="ECO:0000313" key="1">
    <source>
        <dbReference type="EMBL" id="MBW2942837.1"/>
    </source>
</evidence>
<reference evidence="1" key="1">
    <citation type="submission" date="2021-07" db="EMBL/GenBank/DDBJ databases">
        <title>Zhongshania sp. CAU 1632 isolated from seawater.</title>
        <authorList>
            <person name="Kim W."/>
        </authorList>
    </citation>
    <scope>NUCLEOTIDE SEQUENCE</scope>
    <source>
        <strain evidence="1">CAU 1632</strain>
    </source>
</reference>
<protein>
    <submittedName>
        <fullName evidence="1">TIGR04282 family arsenosugar biosynthesis glycosyltransferase</fullName>
    </submittedName>
</protein>
<keyword evidence="2" id="KW-1185">Reference proteome</keyword>